<feature type="non-terminal residue" evidence="1">
    <location>
        <position position="1"/>
    </location>
</feature>
<comment type="caution">
    <text evidence="1">The sequence shown here is derived from an EMBL/GenBank/DDBJ whole genome shotgun (WGS) entry which is preliminary data.</text>
</comment>
<sequence>MTLFPSHFTSYSKASKKQLITIANGDHLLIDLVVGRTIGIAKEQGGLYYLQHTKIGSNPIRRICLLVKGQP</sequence>
<protein>
    <submittedName>
        <fullName evidence="1">Uncharacterized protein</fullName>
    </submittedName>
</protein>
<reference evidence="1" key="1">
    <citation type="submission" date="2018-05" db="EMBL/GenBank/DDBJ databases">
        <title>Draft genome of Mucuna pruriens seed.</title>
        <authorList>
            <person name="Nnadi N.E."/>
            <person name="Vos R."/>
            <person name="Hasami M.H."/>
            <person name="Devisetty U.K."/>
            <person name="Aguiy J.C."/>
        </authorList>
    </citation>
    <scope>NUCLEOTIDE SEQUENCE [LARGE SCALE GENOMIC DNA]</scope>
    <source>
        <strain evidence="1">JCA_2017</strain>
    </source>
</reference>
<dbReference type="AlphaFoldDB" id="A0A371H6S6"/>
<keyword evidence="2" id="KW-1185">Reference proteome</keyword>
<evidence type="ECO:0000313" key="1">
    <source>
        <dbReference type="EMBL" id="RDX98490.1"/>
    </source>
</evidence>
<proteinExistence type="predicted"/>
<accession>A0A371H6S6</accession>
<dbReference type="OrthoDB" id="1938972at2759"/>
<gene>
    <name evidence="1" type="ORF">CR513_18579</name>
</gene>
<evidence type="ECO:0000313" key="2">
    <source>
        <dbReference type="Proteomes" id="UP000257109"/>
    </source>
</evidence>
<dbReference type="EMBL" id="QJKJ01003441">
    <property type="protein sequence ID" value="RDX98490.1"/>
    <property type="molecule type" value="Genomic_DNA"/>
</dbReference>
<dbReference type="Proteomes" id="UP000257109">
    <property type="component" value="Unassembled WGS sequence"/>
</dbReference>
<organism evidence="1 2">
    <name type="scientific">Mucuna pruriens</name>
    <name type="common">Velvet bean</name>
    <name type="synonym">Dolichos pruriens</name>
    <dbReference type="NCBI Taxonomy" id="157652"/>
    <lineage>
        <taxon>Eukaryota</taxon>
        <taxon>Viridiplantae</taxon>
        <taxon>Streptophyta</taxon>
        <taxon>Embryophyta</taxon>
        <taxon>Tracheophyta</taxon>
        <taxon>Spermatophyta</taxon>
        <taxon>Magnoliopsida</taxon>
        <taxon>eudicotyledons</taxon>
        <taxon>Gunneridae</taxon>
        <taxon>Pentapetalae</taxon>
        <taxon>rosids</taxon>
        <taxon>fabids</taxon>
        <taxon>Fabales</taxon>
        <taxon>Fabaceae</taxon>
        <taxon>Papilionoideae</taxon>
        <taxon>50 kb inversion clade</taxon>
        <taxon>NPAAA clade</taxon>
        <taxon>indigoferoid/millettioid clade</taxon>
        <taxon>Phaseoleae</taxon>
        <taxon>Mucuna</taxon>
    </lineage>
</organism>
<name>A0A371H6S6_MUCPR</name>